<evidence type="ECO:0000313" key="3">
    <source>
        <dbReference type="Proteomes" id="UP001447516"/>
    </source>
</evidence>
<accession>A0ABV0AQ30</accession>
<evidence type="ECO:0000313" key="2">
    <source>
        <dbReference type="EMBL" id="MEN3536282.1"/>
    </source>
</evidence>
<keyword evidence="1" id="KW-0175">Coiled coil</keyword>
<evidence type="ECO:0000256" key="1">
    <source>
        <dbReference type="SAM" id="Coils"/>
    </source>
</evidence>
<gene>
    <name evidence="2" type="ORF">AAH991_14290</name>
</gene>
<feature type="coiled-coil region" evidence="1">
    <location>
        <begin position="201"/>
        <end position="228"/>
    </location>
</feature>
<name>A0ABV0AQ30_9ACTN</name>
<sequence length="252" mass="27965">MRAADLIAALGLPADTTIAKRVPKSELVEHGRFTAADKRQINAVVGELRWEASLKPNTVGIAAYRDDKHEYLEIPVLAAVLREGARSPRLNVLLHRAVPYPVVLVTEQSESATLSLVGKRRSLNEAEAFVIEGEPTEVTLDAGVTSDLLQPFLDALALSRQPRYTLRDLYLDWTETVEALHAARITGTFSLAATREQAAVRRRALSDYARLETELLRLRAQAGKEKQMQRQIDLNNKIGRLKAECAAARDHL</sequence>
<proteinExistence type="predicted"/>
<dbReference type="Pfam" id="PF14335">
    <property type="entry name" value="DUF4391"/>
    <property type="match status" value="1"/>
</dbReference>
<dbReference type="RefSeq" id="WP_346226277.1">
    <property type="nucleotide sequence ID" value="NZ_JBDJAW010000010.1"/>
</dbReference>
<dbReference type="Proteomes" id="UP001447516">
    <property type="component" value="Unassembled WGS sequence"/>
</dbReference>
<dbReference type="InterPro" id="IPR025503">
    <property type="entry name" value="DUF4391"/>
</dbReference>
<dbReference type="EMBL" id="JBDJAW010000010">
    <property type="protein sequence ID" value="MEN3536282.1"/>
    <property type="molecule type" value="Genomic_DNA"/>
</dbReference>
<comment type="caution">
    <text evidence="2">The sequence shown here is derived from an EMBL/GenBank/DDBJ whole genome shotgun (WGS) entry which is preliminary data.</text>
</comment>
<reference evidence="2 3" key="1">
    <citation type="submission" date="2024-05" db="EMBL/GenBank/DDBJ databases">
        <title>Microbispora sp.ZYX-F-249.</title>
        <authorList>
            <person name="Xie H."/>
        </authorList>
    </citation>
    <scope>NUCLEOTIDE SEQUENCE [LARGE SCALE GENOMIC DNA]</scope>
    <source>
        <strain evidence="2 3">ZYX-F-249</strain>
    </source>
</reference>
<protein>
    <submittedName>
        <fullName evidence="2">DUF4391 domain-containing protein</fullName>
    </submittedName>
</protein>
<organism evidence="2 3">
    <name type="scientific">Microbispora maris</name>
    <dbReference type="NCBI Taxonomy" id="3144104"/>
    <lineage>
        <taxon>Bacteria</taxon>
        <taxon>Bacillati</taxon>
        <taxon>Actinomycetota</taxon>
        <taxon>Actinomycetes</taxon>
        <taxon>Streptosporangiales</taxon>
        <taxon>Streptosporangiaceae</taxon>
        <taxon>Microbispora</taxon>
    </lineage>
</organism>
<keyword evidence="3" id="KW-1185">Reference proteome</keyword>